<organism evidence="1">
    <name type="scientific">candidate division CPR3 bacterium</name>
    <dbReference type="NCBI Taxonomy" id="2268181"/>
    <lineage>
        <taxon>Bacteria</taxon>
        <taxon>Bacteria division CPR3</taxon>
    </lineage>
</organism>
<dbReference type="Gene3D" id="2.60.40.3230">
    <property type="match status" value="1"/>
</dbReference>
<comment type="caution">
    <text evidence="1">The sequence shown here is derived from an EMBL/GenBank/DDBJ whole genome shotgun (WGS) entry which is preliminary data.</text>
</comment>
<protein>
    <submittedName>
        <fullName evidence="1">DUF1425 domain-containing protein</fullName>
    </submittedName>
</protein>
<evidence type="ECO:0000313" key="1">
    <source>
        <dbReference type="EMBL" id="HHR91888.1"/>
    </source>
</evidence>
<dbReference type="AlphaFoldDB" id="A0A7C5UR61"/>
<proteinExistence type="predicted"/>
<reference evidence="1" key="1">
    <citation type="journal article" date="2020" name="mSystems">
        <title>Genome- and Community-Level Interaction Insights into Carbon Utilization and Element Cycling Functions of Hydrothermarchaeota in Hydrothermal Sediment.</title>
        <authorList>
            <person name="Zhou Z."/>
            <person name="Liu Y."/>
            <person name="Xu W."/>
            <person name="Pan J."/>
            <person name="Luo Z.H."/>
            <person name="Li M."/>
        </authorList>
    </citation>
    <scope>NUCLEOTIDE SEQUENCE [LARGE SCALE GENOMIC DNA]</scope>
    <source>
        <strain evidence="1">SpSt-1042</strain>
    </source>
</reference>
<dbReference type="Pfam" id="PF07233">
    <property type="entry name" value="DUF1425"/>
    <property type="match status" value="1"/>
</dbReference>
<dbReference type="EMBL" id="DRVY01000002">
    <property type="protein sequence ID" value="HHR91888.1"/>
    <property type="molecule type" value="Genomic_DNA"/>
</dbReference>
<dbReference type="InterPro" id="IPR038483">
    <property type="entry name" value="YcfL-like_sf"/>
</dbReference>
<accession>A0A7C5UR61</accession>
<name>A0A7C5UR61_UNCC3</name>
<gene>
    <name evidence="1" type="ORF">ENL96_00025</name>
</gene>
<sequence>MNKKKLLIFFTLAIGISIVFLPVKKIFASHGTDAEAGGKSDSKDISSYDTFIVYENMSIKNKVKIYNVKMRYVNDILQISVTLTNYTKKPINIVYKFMWFDKDDFEVRANTSPWLPLSFQPKEQKTVQGVAPNPSAKSFKIKISIDN</sequence>
<dbReference type="CDD" id="cd09030">
    <property type="entry name" value="DUF1425"/>
    <property type="match status" value="1"/>
</dbReference>
<dbReference type="InterPro" id="IPR010824">
    <property type="entry name" value="DUF1425"/>
</dbReference>